<feature type="transmembrane region" description="Helical" evidence="1">
    <location>
        <begin position="124"/>
        <end position="143"/>
    </location>
</feature>
<dbReference type="EMBL" id="JACHFJ010000002">
    <property type="protein sequence ID" value="MBB5372447.1"/>
    <property type="molecule type" value="Genomic_DNA"/>
</dbReference>
<keyword evidence="1" id="KW-0472">Membrane</keyword>
<proteinExistence type="predicted"/>
<name>A0A840VC74_9PROT</name>
<reference evidence="2 3" key="1">
    <citation type="submission" date="2020-08" db="EMBL/GenBank/DDBJ databases">
        <title>Genomic Encyclopedia of Type Strains, Phase IV (KMG-IV): sequencing the most valuable type-strain genomes for metagenomic binning, comparative biology and taxonomic classification.</title>
        <authorList>
            <person name="Goeker M."/>
        </authorList>
    </citation>
    <scope>NUCLEOTIDE SEQUENCE [LARGE SCALE GENOMIC DNA]</scope>
    <source>
        <strain evidence="2 3">DSM 27026</strain>
    </source>
</reference>
<evidence type="ECO:0000313" key="3">
    <source>
        <dbReference type="Proteomes" id="UP000553706"/>
    </source>
</evidence>
<dbReference type="RefSeq" id="WP_183265471.1">
    <property type="nucleotide sequence ID" value="NZ_JACHFJ010000002.1"/>
</dbReference>
<evidence type="ECO:0000313" key="2">
    <source>
        <dbReference type="EMBL" id="MBB5372447.1"/>
    </source>
</evidence>
<feature type="transmembrane region" description="Helical" evidence="1">
    <location>
        <begin position="328"/>
        <end position="344"/>
    </location>
</feature>
<comment type="caution">
    <text evidence="2">The sequence shown here is derived from an EMBL/GenBank/DDBJ whole genome shotgun (WGS) entry which is preliminary data.</text>
</comment>
<accession>A0A840VC74</accession>
<keyword evidence="3" id="KW-1185">Reference proteome</keyword>
<feature type="transmembrane region" description="Helical" evidence="1">
    <location>
        <begin position="150"/>
        <end position="168"/>
    </location>
</feature>
<feature type="transmembrane region" description="Helical" evidence="1">
    <location>
        <begin position="213"/>
        <end position="233"/>
    </location>
</feature>
<dbReference type="AlphaFoldDB" id="A0A840VC74"/>
<keyword evidence="1" id="KW-1133">Transmembrane helix</keyword>
<feature type="transmembrane region" description="Helical" evidence="1">
    <location>
        <begin position="245"/>
        <end position="266"/>
    </location>
</feature>
<evidence type="ECO:0008006" key="4">
    <source>
        <dbReference type="Google" id="ProtNLM"/>
    </source>
</evidence>
<feature type="transmembrane region" description="Helical" evidence="1">
    <location>
        <begin position="93"/>
        <end position="112"/>
    </location>
</feature>
<protein>
    <recommendedName>
        <fullName evidence="4">Glycosyltransferase RgtA/B/C/D-like domain-containing protein</fullName>
    </recommendedName>
</protein>
<organism evidence="2 3">
    <name type="scientific">Acidocella aromatica</name>
    <dbReference type="NCBI Taxonomy" id="1303579"/>
    <lineage>
        <taxon>Bacteria</taxon>
        <taxon>Pseudomonadati</taxon>
        <taxon>Pseudomonadota</taxon>
        <taxon>Alphaproteobacteria</taxon>
        <taxon>Acetobacterales</taxon>
        <taxon>Acidocellaceae</taxon>
        <taxon>Acidocella</taxon>
    </lineage>
</organism>
<dbReference type="Proteomes" id="UP000553706">
    <property type="component" value="Unassembled WGS sequence"/>
</dbReference>
<gene>
    <name evidence="2" type="ORF">HNP71_000685</name>
</gene>
<feature type="transmembrane region" description="Helical" evidence="1">
    <location>
        <begin position="371"/>
        <end position="404"/>
    </location>
</feature>
<feature type="transmembrane region" description="Helical" evidence="1">
    <location>
        <begin position="174"/>
        <end position="201"/>
    </location>
</feature>
<sequence>MYLLPLFLLAAGLNILLGMGAWPSVLAGNLQDPDSYMRLLRIEQGIRAGHLLTSVAGDQSGAGVMVEWSRLLDMLLWLMAAPLTPFIGWHKALFAAGLALGPLGVGFLGAVLAWAVEPFALRRYLWSAALAAAVLPGIVTIAVPGVVHYHVLLLAMIALTAGFTARAWRDNSWAGFLAGLSGGFAIWLTPETMPFVLMAYASLLLRWFTTPNATVLFTTAAGCFDVLMVGLFIDPPAGGYFAPEVDRLSCVYAAMGLLFLAGASMLTRLPNRRWRGVAGFVVLAALFGVWVAIFPGVVLGPYGILPPNQAQAFFGVITEQMPVHGRDAVMFLFPGAAALAYALWRGLRRHDRVRALLTPEMLKPRGDGRVIWLYLALCGAVALVLGAKFLLFVGFSTIFAAAMLPVALSQASVGLAEKPLFASLARVGLLALVFGVPELAAIANASPKQTAATPVRNYPSCKLHNIAPLLAQAAGDVVLAGPEAAPELLYRTHVQTVGSLFHHGIAGYMRDRAAWRAVPGIAVPPEVTATGAAYVLFCPSPARYLLVADLPKATLWDTLEAGTPPPWLSAAGRNAEGWTLYKITR</sequence>
<evidence type="ECO:0000256" key="1">
    <source>
        <dbReference type="SAM" id="Phobius"/>
    </source>
</evidence>
<keyword evidence="1" id="KW-0812">Transmembrane</keyword>
<feature type="transmembrane region" description="Helical" evidence="1">
    <location>
        <begin position="278"/>
        <end position="298"/>
    </location>
</feature>